<comment type="catalytic activity">
    <reaction evidence="1">
        <text>ATP-dependent breakage, passage and rejoining of double-stranded DNA.</text>
        <dbReference type="EC" id="5.6.2.2"/>
    </reaction>
</comment>
<reference evidence="3 4" key="1">
    <citation type="journal article" date="2019" name="Int. J. Syst. Evol. Microbiol.">
        <title>The Global Catalogue of Microorganisms (GCM) 10K type strain sequencing project: providing services to taxonomists for standard genome sequencing and annotation.</title>
        <authorList>
            <consortium name="The Broad Institute Genomics Platform"/>
            <consortium name="The Broad Institute Genome Sequencing Center for Infectious Disease"/>
            <person name="Wu L."/>
            <person name="Ma J."/>
        </authorList>
    </citation>
    <scope>NUCLEOTIDE SEQUENCE [LARGE SCALE GENOMIC DNA]</scope>
    <source>
        <strain evidence="3 4">JCM 11445</strain>
    </source>
</reference>
<dbReference type="InterPro" id="IPR013760">
    <property type="entry name" value="Topo_IIA-like_dom_sf"/>
</dbReference>
<dbReference type="Gene3D" id="1.10.268.10">
    <property type="entry name" value="Topoisomerase, domain 3"/>
    <property type="match status" value="1"/>
</dbReference>
<accession>A0ABN1SX69</accession>
<proteinExistence type="predicted"/>
<evidence type="ECO:0000256" key="1">
    <source>
        <dbReference type="ARBA" id="ARBA00000185"/>
    </source>
</evidence>
<dbReference type="SUPFAM" id="SSF56719">
    <property type="entry name" value="Type II DNA topoisomerase"/>
    <property type="match status" value="1"/>
</dbReference>
<evidence type="ECO:0000313" key="4">
    <source>
        <dbReference type="Proteomes" id="UP001500033"/>
    </source>
</evidence>
<feature type="domain" description="Topo IIA-type catalytic" evidence="2">
    <location>
        <begin position="5"/>
        <end position="97"/>
    </location>
</feature>
<dbReference type="EMBL" id="BAAAIE010000405">
    <property type="protein sequence ID" value="GAA1007775.1"/>
    <property type="molecule type" value="Genomic_DNA"/>
</dbReference>
<dbReference type="InterPro" id="IPR002205">
    <property type="entry name" value="Topo_IIA_dom_A"/>
</dbReference>
<comment type="caution">
    <text evidence="3">The sequence shown here is derived from an EMBL/GenBank/DDBJ whole genome shotgun (WGS) entry which is preliminary data.</text>
</comment>
<evidence type="ECO:0000259" key="2">
    <source>
        <dbReference type="Pfam" id="PF00521"/>
    </source>
</evidence>
<dbReference type="Proteomes" id="UP001500033">
    <property type="component" value="Unassembled WGS sequence"/>
</dbReference>
<dbReference type="Pfam" id="PF00521">
    <property type="entry name" value="DNA_topoisoIV"/>
    <property type="match status" value="1"/>
</dbReference>
<gene>
    <name evidence="3" type="ORF">GCM10009576_098990</name>
</gene>
<sequence>MVDDQERQHQVRDLQSRLHIFEGLVSVLGDPHAFVDVVLQGADMSDALRSLRASYGLSDIQAQATLDLQFRRLDQTSQSKIRAELEDIRTELARLTTT</sequence>
<organism evidence="3 4">
    <name type="scientific">Streptomyces rhizosphaericus</name>
    <dbReference type="NCBI Taxonomy" id="114699"/>
    <lineage>
        <taxon>Bacteria</taxon>
        <taxon>Bacillati</taxon>
        <taxon>Actinomycetota</taxon>
        <taxon>Actinomycetes</taxon>
        <taxon>Kitasatosporales</taxon>
        <taxon>Streptomycetaceae</taxon>
        <taxon>Streptomyces</taxon>
        <taxon>Streptomyces violaceusniger group</taxon>
    </lineage>
</organism>
<evidence type="ECO:0000313" key="3">
    <source>
        <dbReference type="EMBL" id="GAA1007775.1"/>
    </source>
</evidence>
<keyword evidence="4" id="KW-1185">Reference proteome</keyword>
<dbReference type="InterPro" id="IPR013757">
    <property type="entry name" value="Topo_IIA_A_a_sf"/>
</dbReference>
<name>A0ABN1SX69_9ACTN</name>
<protein>
    <recommendedName>
        <fullName evidence="2">Topo IIA-type catalytic domain-containing protein</fullName>
    </recommendedName>
</protein>